<feature type="domain" description="Fatty acid hydroxylase" evidence="6">
    <location>
        <begin position="143"/>
        <end position="284"/>
    </location>
</feature>
<dbReference type="InterPro" id="IPR006694">
    <property type="entry name" value="Fatty_acid_hydroxylase"/>
</dbReference>
<organism evidence="7">
    <name type="scientific">Phaeocystis antarctica</name>
    <dbReference type="NCBI Taxonomy" id="33657"/>
    <lineage>
        <taxon>Eukaryota</taxon>
        <taxon>Haptista</taxon>
        <taxon>Haptophyta</taxon>
        <taxon>Prymnesiophyceae</taxon>
        <taxon>Phaeocystales</taxon>
        <taxon>Phaeocystaceae</taxon>
        <taxon>Phaeocystis</taxon>
    </lineage>
</organism>
<dbReference type="GO" id="GO:0008610">
    <property type="term" value="P:lipid biosynthetic process"/>
    <property type="evidence" value="ECO:0007669"/>
    <property type="project" value="InterPro"/>
</dbReference>
<evidence type="ECO:0000256" key="3">
    <source>
        <dbReference type="ARBA" id="ARBA00022989"/>
    </source>
</evidence>
<dbReference type="GO" id="GO:0016020">
    <property type="term" value="C:membrane"/>
    <property type="evidence" value="ECO:0007669"/>
    <property type="project" value="UniProtKB-SubCell"/>
</dbReference>
<keyword evidence="2 5" id="KW-0812">Transmembrane</keyword>
<keyword evidence="4 5" id="KW-0472">Membrane</keyword>
<evidence type="ECO:0000256" key="1">
    <source>
        <dbReference type="ARBA" id="ARBA00004370"/>
    </source>
</evidence>
<evidence type="ECO:0000256" key="5">
    <source>
        <dbReference type="SAM" id="Phobius"/>
    </source>
</evidence>
<gene>
    <name evidence="7" type="ORF">PANT1444_LOCUS696</name>
</gene>
<feature type="transmembrane region" description="Helical" evidence="5">
    <location>
        <begin position="47"/>
        <end position="67"/>
    </location>
</feature>
<dbReference type="AlphaFoldDB" id="A0A7S0DXE7"/>
<comment type="subcellular location">
    <subcellularLocation>
        <location evidence="1">Membrane</location>
    </subcellularLocation>
</comment>
<protein>
    <recommendedName>
        <fullName evidence="6">Fatty acid hydroxylase domain-containing protein</fullName>
    </recommendedName>
</protein>
<evidence type="ECO:0000256" key="2">
    <source>
        <dbReference type="ARBA" id="ARBA00022692"/>
    </source>
</evidence>
<keyword evidence="3 5" id="KW-1133">Transmembrane helix</keyword>
<reference evidence="7" key="1">
    <citation type="submission" date="2021-01" db="EMBL/GenBank/DDBJ databases">
        <authorList>
            <person name="Corre E."/>
            <person name="Pelletier E."/>
            <person name="Niang G."/>
            <person name="Scheremetjew M."/>
            <person name="Finn R."/>
            <person name="Kale V."/>
            <person name="Holt S."/>
            <person name="Cochrane G."/>
            <person name="Meng A."/>
            <person name="Brown T."/>
            <person name="Cohen L."/>
        </authorList>
    </citation>
    <scope>NUCLEOTIDE SEQUENCE</scope>
    <source>
        <strain evidence="7">CCMP1374</strain>
    </source>
</reference>
<sequence>MAATPKSSELALGLRSARKYVAVNGGVLIIAWLVTSLDWVVHSCTASTLASAALGTAALYALVYYACAAKLHGRRRIFAQSRLPAIPLMALIWHPLGTMLERMLHGNGSHAPSAVAAVSELLPGWLLPRAFNWYGGLVLRLLAFELTYDFLFYWAHRMAHAHPLVYRLVHKLHHAHTHDVRLLSALQMGPLDVLLTHTLPVLGALAIIPLAPGFEYNVGKTYLLFQEFYGHAGVENRGRNFGPAPWLARALDVELRSADHQRHHIRADVNFSKRFSLWDRLFCTWSAAEIGGKQH</sequence>
<evidence type="ECO:0000256" key="4">
    <source>
        <dbReference type="ARBA" id="ARBA00023136"/>
    </source>
</evidence>
<dbReference type="GO" id="GO:0005506">
    <property type="term" value="F:iron ion binding"/>
    <property type="evidence" value="ECO:0007669"/>
    <property type="project" value="InterPro"/>
</dbReference>
<dbReference type="InterPro" id="IPR050307">
    <property type="entry name" value="Sterol_Desaturase_Related"/>
</dbReference>
<name>A0A7S0DXE7_9EUKA</name>
<evidence type="ECO:0000313" key="7">
    <source>
        <dbReference type="EMBL" id="CAD8467399.1"/>
    </source>
</evidence>
<dbReference type="Pfam" id="PF04116">
    <property type="entry name" value="FA_hydroxylase"/>
    <property type="match status" value="1"/>
</dbReference>
<accession>A0A7S0DXE7</accession>
<feature type="transmembrane region" description="Helical" evidence="5">
    <location>
        <begin position="21"/>
        <end position="41"/>
    </location>
</feature>
<dbReference type="PANTHER" id="PTHR11863">
    <property type="entry name" value="STEROL DESATURASE"/>
    <property type="match status" value="1"/>
</dbReference>
<dbReference type="GO" id="GO:0016491">
    <property type="term" value="F:oxidoreductase activity"/>
    <property type="evidence" value="ECO:0007669"/>
    <property type="project" value="InterPro"/>
</dbReference>
<proteinExistence type="predicted"/>
<dbReference type="EMBL" id="HBEP01001231">
    <property type="protein sequence ID" value="CAD8467399.1"/>
    <property type="molecule type" value="Transcribed_RNA"/>
</dbReference>
<evidence type="ECO:0000259" key="6">
    <source>
        <dbReference type="Pfam" id="PF04116"/>
    </source>
</evidence>